<dbReference type="Pfam" id="PF14707">
    <property type="entry name" value="Sulfatase_C"/>
    <property type="match status" value="1"/>
</dbReference>
<reference evidence="9 10" key="1">
    <citation type="submission" date="2019-04" db="EMBL/GenBank/DDBJ databases">
        <authorList>
            <consortium name="Wellcome Sanger Institute Data Sharing"/>
        </authorList>
    </citation>
    <scope>NUCLEOTIDE SEQUENCE [LARGE SCALE GENOMIC DNA]</scope>
</reference>
<dbReference type="Ensembl" id="ENSSFOT00015069999.1">
    <property type="protein sequence ID" value="ENSSFOP00015061441.1"/>
    <property type="gene ID" value="ENSSFOG00015020821.2"/>
</dbReference>
<keyword evidence="4" id="KW-0732">Signal</keyword>
<keyword evidence="5" id="KW-0378">Hydrolase</keyword>
<reference evidence="9" key="2">
    <citation type="submission" date="2025-08" db="UniProtKB">
        <authorList>
            <consortium name="Ensembl"/>
        </authorList>
    </citation>
    <scope>IDENTIFICATION</scope>
</reference>
<dbReference type="Proteomes" id="UP000694397">
    <property type="component" value="Chromosome 24"/>
</dbReference>
<name>A0A8C9U6M9_SCLFO</name>
<dbReference type="FunFam" id="3.40.720.10:FF:000023">
    <property type="entry name" value="Arylsulfatase A"/>
    <property type="match status" value="1"/>
</dbReference>
<dbReference type="OrthoDB" id="103349at2759"/>
<evidence type="ECO:0000256" key="3">
    <source>
        <dbReference type="ARBA" id="ARBA00022723"/>
    </source>
</evidence>
<comment type="cofactor">
    <cofactor evidence="1">
        <name>Ca(2+)</name>
        <dbReference type="ChEBI" id="CHEBI:29108"/>
    </cofactor>
</comment>
<evidence type="ECO:0000313" key="10">
    <source>
        <dbReference type="Proteomes" id="UP000694397"/>
    </source>
</evidence>
<feature type="domain" description="Sulfatase N-terminal" evidence="8">
    <location>
        <begin position="21"/>
        <end position="346"/>
    </location>
</feature>
<evidence type="ECO:0000256" key="4">
    <source>
        <dbReference type="ARBA" id="ARBA00022729"/>
    </source>
</evidence>
<comment type="similarity">
    <text evidence="2">Belongs to the sulfatase family.</text>
</comment>
<dbReference type="GO" id="GO:0046872">
    <property type="term" value="F:metal ion binding"/>
    <property type="evidence" value="ECO:0007669"/>
    <property type="project" value="UniProtKB-KW"/>
</dbReference>
<accession>A0A8C9U6M9</accession>
<dbReference type="AlphaFoldDB" id="A0A8C9U6M9"/>
<dbReference type="PANTHER" id="PTHR42693">
    <property type="entry name" value="ARYLSULFATASE FAMILY MEMBER"/>
    <property type="match status" value="1"/>
</dbReference>
<protein>
    <submittedName>
        <fullName evidence="9">Arylsulfatase A</fullName>
    </submittedName>
</protein>
<organism evidence="9 10">
    <name type="scientific">Scleropages formosus</name>
    <name type="common">Asian bonytongue</name>
    <name type="synonym">Osteoglossum formosum</name>
    <dbReference type="NCBI Taxonomy" id="113540"/>
    <lineage>
        <taxon>Eukaryota</taxon>
        <taxon>Metazoa</taxon>
        <taxon>Chordata</taxon>
        <taxon>Craniata</taxon>
        <taxon>Vertebrata</taxon>
        <taxon>Euteleostomi</taxon>
        <taxon>Actinopterygii</taxon>
        <taxon>Neopterygii</taxon>
        <taxon>Teleostei</taxon>
        <taxon>Osteoglossocephala</taxon>
        <taxon>Osteoglossomorpha</taxon>
        <taxon>Osteoglossiformes</taxon>
        <taxon>Osteoglossidae</taxon>
        <taxon>Scleropages</taxon>
    </lineage>
</organism>
<evidence type="ECO:0000256" key="2">
    <source>
        <dbReference type="ARBA" id="ARBA00008779"/>
    </source>
</evidence>
<dbReference type="InterPro" id="IPR050738">
    <property type="entry name" value="Sulfatase"/>
</dbReference>
<dbReference type="Gene3D" id="3.30.1120.10">
    <property type="match status" value="1"/>
</dbReference>
<evidence type="ECO:0000256" key="5">
    <source>
        <dbReference type="ARBA" id="ARBA00022801"/>
    </source>
</evidence>
<keyword evidence="10" id="KW-1185">Reference proteome</keyword>
<dbReference type="InterPro" id="IPR017850">
    <property type="entry name" value="Alkaline_phosphatase_core_sf"/>
</dbReference>
<dbReference type="SUPFAM" id="SSF53649">
    <property type="entry name" value="Alkaline phosphatase-like"/>
    <property type="match status" value="1"/>
</dbReference>
<evidence type="ECO:0000256" key="1">
    <source>
        <dbReference type="ARBA" id="ARBA00001913"/>
    </source>
</evidence>
<dbReference type="GeneTree" id="ENSGT00940000157610"/>
<proteinExistence type="inferred from homology"/>
<dbReference type="GO" id="GO:0004065">
    <property type="term" value="F:arylsulfatase activity"/>
    <property type="evidence" value="ECO:0007669"/>
    <property type="project" value="TreeGrafter"/>
</dbReference>
<keyword evidence="3" id="KW-0479">Metal-binding</keyword>
<dbReference type="Gene3D" id="3.40.720.10">
    <property type="entry name" value="Alkaline Phosphatase, subunit A"/>
    <property type="match status" value="1"/>
</dbReference>
<evidence type="ECO:0000313" key="9">
    <source>
        <dbReference type="Ensembl" id="ENSSFOP00015061441.1"/>
    </source>
</evidence>
<dbReference type="PROSITE" id="PS00149">
    <property type="entry name" value="SULFATASE_2"/>
    <property type="match status" value="1"/>
</dbReference>
<dbReference type="Pfam" id="PF00884">
    <property type="entry name" value="Sulfatase"/>
    <property type="match status" value="1"/>
</dbReference>
<gene>
    <name evidence="9" type="primary">ARSA</name>
    <name evidence="9" type="synonym">LOC108936369</name>
</gene>
<keyword evidence="6" id="KW-0106">Calcium</keyword>
<evidence type="ECO:0000256" key="7">
    <source>
        <dbReference type="ARBA" id="ARBA00023180"/>
    </source>
</evidence>
<dbReference type="InterPro" id="IPR000917">
    <property type="entry name" value="Sulfatase_N"/>
</dbReference>
<evidence type="ECO:0000256" key="6">
    <source>
        <dbReference type="ARBA" id="ARBA00022837"/>
    </source>
</evidence>
<keyword evidence="7" id="KW-0325">Glycoprotein</keyword>
<reference evidence="9" key="3">
    <citation type="submission" date="2025-09" db="UniProtKB">
        <authorList>
            <consortium name="Ensembl"/>
        </authorList>
    </citation>
    <scope>IDENTIFICATION</scope>
</reference>
<dbReference type="PANTHER" id="PTHR42693:SF11">
    <property type="entry name" value="ARYLSULFATASE A"/>
    <property type="match status" value="1"/>
</dbReference>
<sequence length="505" mass="55256">MDYSGVVFIFTLLFLGLDALPNFVLLFADDLGYGDLGSYGHPSSQTPNLDKLAANGLRFTDFYCTSPACSPSRAALLTGRYQTRSGVYPGVFYPGSRGGLPLNETTLAEVLKPLGYATAIIGKWHLGLGANGTYLPIHQGFDHFLGVPYSHDQGPCSSLTCFPPDTKCYGTCDVGVVTVPLMSNDTIAKQPVSFPDLERAYVDYATNFIMKSAKSKEPFFLYYPSHHTHYPQFGGTEATGHTQRGRFGDSLYELDRTVGKIIQALEDSGVHNNTLVFFTADNGPELMRMSRGGNAGLLKCGKATTYEGGMREPAIAYWPGRIQPGVTSELATILDILPTFTNLAGAKLPSVQLDGFDMKPILFDNGPSARKAVFYYPVDPSEKYGLFAVRVGKYKAHYYTQGSIKSSTTPDQDCGAHAFFKQHDPPLLFNLEIDSSENYNLSMADDPEYKDVLEMIQSVKKEFEMGMVFGESQMNKGRDPALEPCCTPDCSPKPSCCTFGEAEPI</sequence>
<dbReference type="InterPro" id="IPR024607">
    <property type="entry name" value="Sulfatase_CS"/>
</dbReference>
<evidence type="ECO:0000259" key="8">
    <source>
        <dbReference type="Pfam" id="PF00884"/>
    </source>
</evidence>